<gene>
    <name evidence="2" type="ORF">RM552_06760</name>
</gene>
<proteinExistence type="predicted"/>
<evidence type="ECO:0000256" key="1">
    <source>
        <dbReference type="SAM" id="Phobius"/>
    </source>
</evidence>
<evidence type="ECO:0000313" key="2">
    <source>
        <dbReference type="EMBL" id="MDT0594540.1"/>
    </source>
</evidence>
<name>A0ABU2ZPI3_9ALTE</name>
<dbReference type="RefSeq" id="WP_311368007.1">
    <property type="nucleotide sequence ID" value="NZ_JAVRHX010000001.1"/>
</dbReference>
<evidence type="ECO:0000313" key="3">
    <source>
        <dbReference type="Proteomes" id="UP001253545"/>
    </source>
</evidence>
<dbReference type="EMBL" id="JAVRHX010000001">
    <property type="protein sequence ID" value="MDT0594540.1"/>
    <property type="molecule type" value="Genomic_DNA"/>
</dbReference>
<keyword evidence="3" id="KW-1185">Reference proteome</keyword>
<sequence length="130" mass="14546">MMDLKVFKDALDQTRKRAIKNLLALQELKPLKLMLSSEKLKEIERDLSILTIDFVEAVDAFYDDVKVSGMYGTDTLSPVLTRIDSIRLGTSLIVDNCNQDASSLRTNVYFYRTMAISIIALIVSLVALAA</sequence>
<dbReference type="Proteomes" id="UP001253545">
    <property type="component" value="Unassembled WGS sequence"/>
</dbReference>
<feature type="transmembrane region" description="Helical" evidence="1">
    <location>
        <begin position="109"/>
        <end position="129"/>
    </location>
</feature>
<reference evidence="2 3" key="1">
    <citation type="submission" date="2023-09" db="EMBL/GenBank/DDBJ databases">
        <authorList>
            <person name="Rey-Velasco X."/>
        </authorList>
    </citation>
    <scope>NUCLEOTIDE SEQUENCE [LARGE SCALE GENOMIC DNA]</scope>
    <source>
        <strain evidence="2 3">P117</strain>
    </source>
</reference>
<keyword evidence="1" id="KW-0812">Transmembrane</keyword>
<organism evidence="2 3">
    <name type="scientific">Glaciecola petra</name>
    <dbReference type="NCBI Taxonomy" id="3075602"/>
    <lineage>
        <taxon>Bacteria</taxon>
        <taxon>Pseudomonadati</taxon>
        <taxon>Pseudomonadota</taxon>
        <taxon>Gammaproteobacteria</taxon>
        <taxon>Alteromonadales</taxon>
        <taxon>Alteromonadaceae</taxon>
        <taxon>Glaciecola</taxon>
    </lineage>
</organism>
<protein>
    <submittedName>
        <fullName evidence="2">Uncharacterized protein</fullName>
    </submittedName>
</protein>
<keyword evidence="1" id="KW-1133">Transmembrane helix</keyword>
<comment type="caution">
    <text evidence="2">The sequence shown here is derived from an EMBL/GenBank/DDBJ whole genome shotgun (WGS) entry which is preliminary data.</text>
</comment>
<accession>A0ABU2ZPI3</accession>
<keyword evidence="1" id="KW-0472">Membrane</keyword>